<keyword evidence="1" id="KW-0805">Transcription regulation</keyword>
<reference evidence="5" key="1">
    <citation type="journal article" date="2014" name="Int. J. Syst. Evol. Microbiol.">
        <title>Complete genome sequence of Corynebacterium casei LMG S-19264T (=DSM 44701T), isolated from a smear-ripened cheese.</title>
        <authorList>
            <consortium name="US DOE Joint Genome Institute (JGI-PGF)"/>
            <person name="Walter F."/>
            <person name="Albersmeier A."/>
            <person name="Kalinowski J."/>
            <person name="Ruckert C."/>
        </authorList>
    </citation>
    <scope>NUCLEOTIDE SEQUENCE</scope>
    <source>
        <strain evidence="5">CGMCC 1.12187</strain>
    </source>
</reference>
<dbReference type="Pfam" id="PF12833">
    <property type="entry name" value="HTH_18"/>
    <property type="match status" value="1"/>
</dbReference>
<name>A0A917LXY3_9MICC</name>
<organism evidence="5 6">
    <name type="scientific">Kocuria dechangensis</name>
    <dbReference type="NCBI Taxonomy" id="1176249"/>
    <lineage>
        <taxon>Bacteria</taxon>
        <taxon>Bacillati</taxon>
        <taxon>Actinomycetota</taxon>
        <taxon>Actinomycetes</taxon>
        <taxon>Micrococcales</taxon>
        <taxon>Micrococcaceae</taxon>
        <taxon>Kocuria</taxon>
    </lineage>
</organism>
<evidence type="ECO:0000313" key="6">
    <source>
        <dbReference type="Proteomes" id="UP000638848"/>
    </source>
</evidence>
<dbReference type="SUPFAM" id="SSF46689">
    <property type="entry name" value="Homeodomain-like"/>
    <property type="match status" value="2"/>
</dbReference>
<evidence type="ECO:0000256" key="3">
    <source>
        <dbReference type="ARBA" id="ARBA00023163"/>
    </source>
</evidence>
<dbReference type="EMBL" id="BMEQ01000019">
    <property type="protein sequence ID" value="GGG64435.1"/>
    <property type="molecule type" value="Genomic_DNA"/>
</dbReference>
<dbReference type="GO" id="GO:0043565">
    <property type="term" value="F:sequence-specific DNA binding"/>
    <property type="evidence" value="ECO:0007669"/>
    <property type="project" value="InterPro"/>
</dbReference>
<dbReference type="InterPro" id="IPR009057">
    <property type="entry name" value="Homeodomain-like_sf"/>
</dbReference>
<evidence type="ECO:0000256" key="1">
    <source>
        <dbReference type="ARBA" id="ARBA00023015"/>
    </source>
</evidence>
<dbReference type="RefSeq" id="WP_188538646.1">
    <property type="nucleotide sequence ID" value="NZ_BMEQ01000019.1"/>
</dbReference>
<keyword evidence="3" id="KW-0804">Transcription</keyword>
<feature type="domain" description="HTH araC/xylS-type" evidence="4">
    <location>
        <begin position="216"/>
        <end position="318"/>
    </location>
</feature>
<dbReference type="InterPro" id="IPR050204">
    <property type="entry name" value="AraC_XylS_family_regulators"/>
</dbReference>
<evidence type="ECO:0000256" key="2">
    <source>
        <dbReference type="ARBA" id="ARBA00023125"/>
    </source>
</evidence>
<evidence type="ECO:0000313" key="5">
    <source>
        <dbReference type="EMBL" id="GGG64435.1"/>
    </source>
</evidence>
<sequence length="318" mass="34609">MGPAVHRTRYSTQDPDQALDILARVYSVRQWTLTGTEGFHLEVATTTIGPLTLEAARTRGAAGTQTVDFTDTLRIDHLTAGRLAIDQVTDKVLPATPLLLPPAGYTQRWSQAAMHSVALDPTAVQAHACALHGNELVPLHFTGFTPVSTAASRYWTELLTHTHRYVLSNKDATDSPLILDQTVRHLLTALLHTFPSTFLEAPPPSRDTAPVPAALRRATSFIDSHLAESIGITDIAQAARLSPRGLQAVFRRHLDTTPTAYLRRARLAAAHHDLLAADPATGATVGGIAARWGFAHRGRFATAYRRIYDQSPTTTLRC</sequence>
<dbReference type="GO" id="GO:0003700">
    <property type="term" value="F:DNA-binding transcription factor activity"/>
    <property type="evidence" value="ECO:0007669"/>
    <property type="project" value="InterPro"/>
</dbReference>
<proteinExistence type="predicted"/>
<reference evidence="5" key="2">
    <citation type="submission" date="2020-09" db="EMBL/GenBank/DDBJ databases">
        <authorList>
            <person name="Sun Q."/>
            <person name="Zhou Y."/>
        </authorList>
    </citation>
    <scope>NUCLEOTIDE SEQUENCE</scope>
    <source>
        <strain evidence="5">CGMCC 1.12187</strain>
    </source>
</reference>
<gene>
    <name evidence="5" type="ORF">GCM10011374_30060</name>
</gene>
<dbReference type="InterPro" id="IPR018060">
    <property type="entry name" value="HTH_AraC"/>
</dbReference>
<dbReference type="PANTHER" id="PTHR46796:SF12">
    <property type="entry name" value="HTH-TYPE DNA-BINDING TRANSCRIPTIONAL ACTIVATOR EUTR"/>
    <property type="match status" value="1"/>
</dbReference>
<dbReference type="Gene3D" id="1.10.10.60">
    <property type="entry name" value="Homeodomain-like"/>
    <property type="match status" value="1"/>
</dbReference>
<dbReference type="PROSITE" id="PS01124">
    <property type="entry name" value="HTH_ARAC_FAMILY_2"/>
    <property type="match status" value="1"/>
</dbReference>
<keyword evidence="6" id="KW-1185">Reference proteome</keyword>
<dbReference type="Proteomes" id="UP000638848">
    <property type="component" value="Unassembled WGS sequence"/>
</dbReference>
<keyword evidence="2" id="KW-0238">DNA-binding</keyword>
<dbReference type="AlphaFoldDB" id="A0A917LXY3"/>
<dbReference type="SMART" id="SM00342">
    <property type="entry name" value="HTH_ARAC"/>
    <property type="match status" value="1"/>
</dbReference>
<accession>A0A917LXY3</accession>
<dbReference type="PANTHER" id="PTHR46796">
    <property type="entry name" value="HTH-TYPE TRANSCRIPTIONAL ACTIVATOR RHAS-RELATED"/>
    <property type="match status" value="1"/>
</dbReference>
<protein>
    <recommendedName>
        <fullName evidence="4">HTH araC/xylS-type domain-containing protein</fullName>
    </recommendedName>
</protein>
<evidence type="ECO:0000259" key="4">
    <source>
        <dbReference type="PROSITE" id="PS01124"/>
    </source>
</evidence>
<comment type="caution">
    <text evidence="5">The sequence shown here is derived from an EMBL/GenBank/DDBJ whole genome shotgun (WGS) entry which is preliminary data.</text>
</comment>